<dbReference type="Proteomes" id="UP001054889">
    <property type="component" value="Unassembled WGS sequence"/>
</dbReference>
<dbReference type="SUPFAM" id="SSF57903">
    <property type="entry name" value="FYVE/PHD zinc finger"/>
    <property type="match status" value="1"/>
</dbReference>
<dbReference type="PROSITE" id="PS50016">
    <property type="entry name" value="ZF_PHD_2"/>
    <property type="match status" value="1"/>
</dbReference>
<comment type="caution">
    <text evidence="7">The sequence shown here is derived from an EMBL/GenBank/DDBJ whole genome shotgun (WGS) entry which is preliminary data.</text>
</comment>
<accession>A0AAV5BLP1</accession>
<sequence>MGDVPAAAAASSPAGKRRRGGDDGLRRVAEIVMVLAAAGEVRGGREPTAAERALAAEARERLAAAVAEGAVRPKDLFPGEAVRAVVEDLGLNRAKDPAAMGFRPPKASIADRLMLTKRKMEEVKEAPAQPISTPQTVVSSGMTEFQGLHGASKFGVGVPRNPPATSQLNSASLVTLKPPGSSPVKPVTNSAVALPHTGPAHLKLEKDVNGPLNFARNGANIVNSTKSTPDTCASPNVNAMQSSNQVVRNQDTKPVVIQAGTGNPVTGLRATPGVAYVPPKNPFVHHNDIAKSVQQFLHQPMNHPNWTPPSAEYMRSRLCCQICKVVISDADSLLVCDACERGAHLICLQNYGNKGVPKAEWHCSVCLTQSKGKPLPPKYGKVTRTAVASKAAPPVNGAQFSLQGSAETKATKENHQKVAVNGNPTRLISRHPVLALSVPAAGSQSQLVSTLRPSVTNAVRSEASSNEREVTGQPCSSTEPDRMNSPPNKRLRSDSFLNPADSENDMMHGRKTEEVSGVKCVDNSFSGGATNFQSEAHSEPVLSRDEEMVDHSRTQIEQTKTVAIEERSSTQSTTFDLGTATNTGASTTDQGIGPATEEKHQIQSTSEPHTISDVEMTIPTGSGKPICQSSNVAIEENLDTDAASDPPIDQSNNLSNEEKASEQTFVLNDGEIPSSQSDEHANGLNGNGLKESPCGDTNKAGCNAVSDPGSIQTVVPNGVLLPHPKDEMLCATENEAVDASVEAKVQAK</sequence>
<dbReference type="Gene3D" id="3.30.40.10">
    <property type="entry name" value="Zinc/RING finger domain, C3HC4 (zinc finger)"/>
    <property type="match status" value="1"/>
</dbReference>
<feature type="region of interest" description="Disordered" evidence="5">
    <location>
        <begin position="1"/>
        <end position="22"/>
    </location>
</feature>
<dbReference type="Pfam" id="PF00628">
    <property type="entry name" value="PHD"/>
    <property type="match status" value="1"/>
</dbReference>
<evidence type="ECO:0000313" key="7">
    <source>
        <dbReference type="EMBL" id="GJM86659.1"/>
    </source>
</evidence>
<feature type="region of interest" description="Disordered" evidence="5">
    <location>
        <begin position="641"/>
        <end position="692"/>
    </location>
</feature>
<gene>
    <name evidence="7" type="primary">ga02539</name>
    <name evidence="7" type="ORF">PR202_ga02539</name>
</gene>
<reference evidence="7" key="2">
    <citation type="submission" date="2021-12" db="EMBL/GenBank/DDBJ databases">
        <title>Resequencing data analysis of finger millet.</title>
        <authorList>
            <person name="Hatakeyama M."/>
            <person name="Aluri S."/>
            <person name="Balachadran M.T."/>
            <person name="Sivarajan S.R."/>
            <person name="Poveda L."/>
            <person name="Shimizu-Inatsugi R."/>
            <person name="Schlapbach R."/>
            <person name="Sreeman S.M."/>
            <person name="Shimizu K.K."/>
        </authorList>
    </citation>
    <scope>NUCLEOTIDE SEQUENCE</scope>
</reference>
<protein>
    <recommendedName>
        <fullName evidence="6">PHD-type domain-containing protein</fullName>
    </recommendedName>
</protein>
<keyword evidence="3" id="KW-0862">Zinc</keyword>
<keyword evidence="8" id="KW-1185">Reference proteome</keyword>
<evidence type="ECO:0000313" key="8">
    <source>
        <dbReference type="Proteomes" id="UP001054889"/>
    </source>
</evidence>
<evidence type="ECO:0000256" key="4">
    <source>
        <dbReference type="PROSITE-ProRule" id="PRU00146"/>
    </source>
</evidence>
<dbReference type="PANTHER" id="PTHR47527">
    <property type="entry name" value="RING/FYVE/PHD ZINC FINGER SUPERFAMILY PROTEIN"/>
    <property type="match status" value="1"/>
</dbReference>
<reference evidence="7" key="1">
    <citation type="journal article" date="2018" name="DNA Res.">
        <title>Multiple hybrid de novo genome assembly of finger millet, an orphan allotetraploid crop.</title>
        <authorList>
            <person name="Hatakeyama M."/>
            <person name="Aluri S."/>
            <person name="Balachadran M.T."/>
            <person name="Sivarajan S.R."/>
            <person name="Patrignani A."/>
            <person name="Gruter S."/>
            <person name="Poveda L."/>
            <person name="Shimizu-Inatsugi R."/>
            <person name="Baeten J."/>
            <person name="Francoijs K.J."/>
            <person name="Nataraja K.N."/>
            <person name="Reddy Y.A.N."/>
            <person name="Phadnis S."/>
            <person name="Ravikumar R.L."/>
            <person name="Schlapbach R."/>
            <person name="Sreeman S.M."/>
            <person name="Shimizu K.K."/>
        </authorList>
    </citation>
    <scope>NUCLEOTIDE SEQUENCE</scope>
</reference>
<name>A0AAV5BLP1_ELECO</name>
<organism evidence="7 8">
    <name type="scientific">Eleusine coracana subsp. coracana</name>
    <dbReference type="NCBI Taxonomy" id="191504"/>
    <lineage>
        <taxon>Eukaryota</taxon>
        <taxon>Viridiplantae</taxon>
        <taxon>Streptophyta</taxon>
        <taxon>Embryophyta</taxon>
        <taxon>Tracheophyta</taxon>
        <taxon>Spermatophyta</taxon>
        <taxon>Magnoliopsida</taxon>
        <taxon>Liliopsida</taxon>
        <taxon>Poales</taxon>
        <taxon>Poaceae</taxon>
        <taxon>PACMAD clade</taxon>
        <taxon>Chloridoideae</taxon>
        <taxon>Cynodonteae</taxon>
        <taxon>Eleusininae</taxon>
        <taxon>Eleusine</taxon>
    </lineage>
</organism>
<feature type="compositionally biased region" description="Polar residues" evidence="5">
    <location>
        <begin position="569"/>
        <end position="590"/>
    </location>
</feature>
<keyword evidence="2 4" id="KW-0863">Zinc-finger</keyword>
<dbReference type="InterPro" id="IPR019787">
    <property type="entry name" value="Znf_PHD-finger"/>
</dbReference>
<feature type="region of interest" description="Disordered" evidence="5">
    <location>
        <begin position="458"/>
        <end position="506"/>
    </location>
</feature>
<feature type="compositionally biased region" description="Low complexity" evidence="5">
    <location>
        <begin position="1"/>
        <end position="14"/>
    </location>
</feature>
<dbReference type="InterPro" id="IPR001965">
    <property type="entry name" value="Znf_PHD"/>
</dbReference>
<feature type="domain" description="PHD-type" evidence="6">
    <location>
        <begin position="317"/>
        <end position="369"/>
    </location>
</feature>
<dbReference type="PANTHER" id="PTHR47527:SF3">
    <property type="entry name" value="RING_FYVE_PHD ZINC FINGER SUPERFAMILY PROTEIN"/>
    <property type="match status" value="1"/>
</dbReference>
<evidence type="ECO:0000256" key="1">
    <source>
        <dbReference type="ARBA" id="ARBA00022723"/>
    </source>
</evidence>
<feature type="region of interest" description="Disordered" evidence="5">
    <location>
        <begin position="565"/>
        <end position="595"/>
    </location>
</feature>
<dbReference type="InterPro" id="IPR011011">
    <property type="entry name" value="Znf_FYVE_PHD"/>
</dbReference>
<dbReference type="GO" id="GO:0008270">
    <property type="term" value="F:zinc ion binding"/>
    <property type="evidence" value="ECO:0007669"/>
    <property type="project" value="UniProtKB-KW"/>
</dbReference>
<dbReference type="CDD" id="cd15489">
    <property type="entry name" value="PHD_SF"/>
    <property type="match status" value="1"/>
</dbReference>
<dbReference type="InterPro" id="IPR056699">
    <property type="entry name" value="DUF7797"/>
</dbReference>
<keyword evidence="1" id="KW-0479">Metal-binding</keyword>
<evidence type="ECO:0000259" key="6">
    <source>
        <dbReference type="PROSITE" id="PS50016"/>
    </source>
</evidence>
<dbReference type="AlphaFoldDB" id="A0AAV5BLP1"/>
<evidence type="ECO:0000256" key="3">
    <source>
        <dbReference type="ARBA" id="ARBA00022833"/>
    </source>
</evidence>
<evidence type="ECO:0000256" key="5">
    <source>
        <dbReference type="SAM" id="MobiDB-lite"/>
    </source>
</evidence>
<dbReference type="EMBL" id="BQKI01000001">
    <property type="protein sequence ID" value="GJM86659.1"/>
    <property type="molecule type" value="Genomic_DNA"/>
</dbReference>
<dbReference type="InterPro" id="IPR013083">
    <property type="entry name" value="Znf_RING/FYVE/PHD"/>
</dbReference>
<dbReference type="Pfam" id="PF25073">
    <property type="entry name" value="DUF7797"/>
    <property type="match status" value="1"/>
</dbReference>
<dbReference type="SMART" id="SM00249">
    <property type="entry name" value="PHD"/>
    <property type="match status" value="1"/>
</dbReference>
<evidence type="ECO:0000256" key="2">
    <source>
        <dbReference type="ARBA" id="ARBA00022771"/>
    </source>
</evidence>
<proteinExistence type="predicted"/>